<proteinExistence type="predicted"/>
<dbReference type="HOGENOM" id="CLU_051256_3_0_9"/>
<dbReference type="Gene3D" id="2.30.130.30">
    <property type="entry name" value="Hypothetical protein"/>
    <property type="match status" value="1"/>
</dbReference>
<dbReference type="RefSeq" id="WP_013438251.1">
    <property type="nucleotide sequence ID" value="NC_014724.1"/>
</dbReference>
<dbReference type="SUPFAM" id="SSF88697">
    <property type="entry name" value="PUA domain-like"/>
    <property type="match status" value="1"/>
</dbReference>
<dbReference type="InterPro" id="IPR007374">
    <property type="entry name" value="ASCH_domain"/>
</dbReference>
<name>E4SKS1_LACAR</name>
<sequence length="125" mass="14642">MKALSVRGNYVLDMIAGKKKIEYRTWYTKYRGDLLMCSTAKKIPGAAPGYALCVVNLDSVEYCEEDDFYHWNISNVRVIKPIHVKGQLKLFNVPNKLIKVISKDQFEDEIKPLIYQPKFRRKKRN</sequence>
<evidence type="ECO:0000313" key="2">
    <source>
        <dbReference type="EMBL" id="ADQ59468.1"/>
    </source>
</evidence>
<protein>
    <recommendedName>
        <fullName evidence="1">ASCH domain-containing protein</fullName>
    </recommendedName>
</protein>
<reference evidence="2 3" key="1">
    <citation type="journal article" date="2011" name="J. Bacteriol.">
        <title>Genome sequence of Lactobacillus amylovorus GRL1112.</title>
        <authorList>
            <person name="Kant R."/>
            <person name="Paulin L."/>
            <person name="Alatalo E."/>
            <person name="de Vos W.M."/>
            <person name="Palva A."/>
        </authorList>
    </citation>
    <scope>NUCLEOTIDE SEQUENCE [LARGE SCALE GENOMIC DNA]</scope>
    <source>
        <strain evidence="2 3">GRL 1112</strain>
    </source>
</reference>
<gene>
    <name evidence="2" type="ordered locus">LA2_07745</name>
</gene>
<dbReference type="KEGG" id="lam:LA2_07745"/>
<dbReference type="InterPro" id="IPR015947">
    <property type="entry name" value="PUA-like_sf"/>
</dbReference>
<dbReference type="Pfam" id="PF04266">
    <property type="entry name" value="ASCH"/>
    <property type="match status" value="1"/>
</dbReference>
<organism evidence="2 3">
    <name type="scientific">Lactobacillus amylovorus (strain GRL 1112)</name>
    <dbReference type="NCBI Taxonomy" id="695560"/>
    <lineage>
        <taxon>Bacteria</taxon>
        <taxon>Bacillati</taxon>
        <taxon>Bacillota</taxon>
        <taxon>Bacilli</taxon>
        <taxon>Lactobacillales</taxon>
        <taxon>Lactobacillaceae</taxon>
        <taxon>Lactobacillus</taxon>
    </lineage>
</organism>
<dbReference type="EMBL" id="CP002338">
    <property type="protein sequence ID" value="ADQ59468.1"/>
    <property type="molecule type" value="Genomic_DNA"/>
</dbReference>
<evidence type="ECO:0000259" key="1">
    <source>
        <dbReference type="Pfam" id="PF04266"/>
    </source>
</evidence>
<accession>E4SKS1</accession>
<dbReference type="PATRIC" id="fig|695560.3.peg.1527"/>
<dbReference type="AlphaFoldDB" id="E4SKS1"/>
<feature type="domain" description="ASCH" evidence="1">
    <location>
        <begin position="4"/>
        <end position="65"/>
    </location>
</feature>
<dbReference type="Proteomes" id="UP000007033">
    <property type="component" value="Chromosome"/>
</dbReference>
<evidence type="ECO:0000313" key="3">
    <source>
        <dbReference type="Proteomes" id="UP000007033"/>
    </source>
</evidence>